<keyword evidence="2" id="KW-0548">Nucleotidyltransferase</keyword>
<accession>A0A0F4YG91</accession>
<name>A0A0F4YG91_RASE3</name>
<keyword evidence="3" id="KW-1185">Reference proteome</keyword>
<dbReference type="RefSeq" id="XP_013323583.1">
    <property type="nucleotide sequence ID" value="XM_013468129.1"/>
</dbReference>
<sequence length="148" mass="16296">RRVIAITLMRFARGSTFHPTAKAANFYLWSGRSRLRAQAMEDIESRCASLRAQIAATEAQLAALKKELEAAEKTAAAAAKTNGVTSARPLENGRKRKWPLSGEEYKRYGRQMIVPQIGLQGQYPGWIFDSTPHCSVCASDTSATLAYC</sequence>
<keyword evidence="1" id="KW-0175">Coiled coil</keyword>
<gene>
    <name evidence="2" type="ORF">T310_9405</name>
</gene>
<evidence type="ECO:0000313" key="3">
    <source>
        <dbReference type="Proteomes" id="UP000053958"/>
    </source>
</evidence>
<dbReference type="OrthoDB" id="10261062at2759"/>
<dbReference type="GeneID" id="25321343"/>
<keyword evidence="2" id="KW-0808">Transferase</keyword>
<organism evidence="2 3">
    <name type="scientific">Rasamsonia emersonii (strain ATCC 16479 / CBS 393.64 / IMI 116815)</name>
    <dbReference type="NCBI Taxonomy" id="1408163"/>
    <lineage>
        <taxon>Eukaryota</taxon>
        <taxon>Fungi</taxon>
        <taxon>Dikarya</taxon>
        <taxon>Ascomycota</taxon>
        <taxon>Pezizomycotina</taxon>
        <taxon>Eurotiomycetes</taxon>
        <taxon>Eurotiomycetidae</taxon>
        <taxon>Eurotiales</taxon>
        <taxon>Trichocomaceae</taxon>
        <taxon>Rasamsonia</taxon>
    </lineage>
</organism>
<dbReference type="EC" id="2.7.7.-" evidence="2"/>
<evidence type="ECO:0000256" key="1">
    <source>
        <dbReference type="SAM" id="Coils"/>
    </source>
</evidence>
<dbReference type="AlphaFoldDB" id="A0A0F4YG91"/>
<dbReference type="EMBL" id="LASV01000723">
    <property type="protein sequence ID" value="KKA16971.1"/>
    <property type="molecule type" value="Genomic_DNA"/>
</dbReference>
<proteinExistence type="predicted"/>
<dbReference type="Proteomes" id="UP000053958">
    <property type="component" value="Unassembled WGS sequence"/>
</dbReference>
<feature type="coiled-coil region" evidence="1">
    <location>
        <begin position="40"/>
        <end position="81"/>
    </location>
</feature>
<protein>
    <submittedName>
        <fullName evidence="2">Adenylyltransferase and sulfurtransferase uba4</fullName>
        <ecNumber evidence="2">2.7.7.-</ecNumber>
    </submittedName>
</protein>
<feature type="non-terminal residue" evidence="2">
    <location>
        <position position="1"/>
    </location>
</feature>
<evidence type="ECO:0000313" key="2">
    <source>
        <dbReference type="EMBL" id="KKA16971.1"/>
    </source>
</evidence>
<comment type="caution">
    <text evidence="2">The sequence shown here is derived from an EMBL/GenBank/DDBJ whole genome shotgun (WGS) entry which is preliminary data.</text>
</comment>
<reference evidence="2 3" key="1">
    <citation type="submission" date="2015-04" db="EMBL/GenBank/DDBJ databases">
        <authorList>
            <person name="Heijne W.H."/>
            <person name="Fedorova N.D."/>
            <person name="Nierman W.C."/>
            <person name="Vollebregt A.W."/>
            <person name="Zhao Z."/>
            <person name="Wu L."/>
            <person name="Kumar M."/>
            <person name="Stam H."/>
            <person name="van den Berg M.A."/>
            <person name="Pel H.J."/>
        </authorList>
    </citation>
    <scope>NUCLEOTIDE SEQUENCE [LARGE SCALE GENOMIC DNA]</scope>
    <source>
        <strain evidence="2 3">CBS 393.64</strain>
    </source>
</reference>
<dbReference type="GO" id="GO:0016779">
    <property type="term" value="F:nucleotidyltransferase activity"/>
    <property type="evidence" value="ECO:0007669"/>
    <property type="project" value="UniProtKB-KW"/>
</dbReference>